<protein>
    <submittedName>
        <fullName evidence="1">Uncharacterized protein</fullName>
    </submittedName>
</protein>
<feature type="non-terminal residue" evidence="1">
    <location>
        <position position="293"/>
    </location>
</feature>
<proteinExistence type="predicted"/>
<dbReference type="AlphaFoldDB" id="A0A1V1NRS6"/>
<evidence type="ECO:0000313" key="2">
    <source>
        <dbReference type="Proteomes" id="UP000189670"/>
    </source>
</evidence>
<dbReference type="EMBL" id="ATBP01002995">
    <property type="protein sequence ID" value="ETR65274.1"/>
    <property type="molecule type" value="Genomic_DNA"/>
</dbReference>
<feature type="non-terminal residue" evidence="1">
    <location>
        <position position="1"/>
    </location>
</feature>
<sequence length="293" mass="30653">AYIANSDVTTTTADLTIDAQNTSIIEATTKSVTTSGDKAVGASLAFNTIGWEAQNLLFQTIDAIIGTEIGDEKPAEVKAYIQDSNLTIAGNVSLNAVSKAEITSSVSNDATSSASALVNASGIAVSGILASNMVSSLANAYITFTDTQGQVDVTGSVTINAKDESDIIATNIMKAISNTTNDGGASILGSLMDAVCEEYDYTSKSGTQKLTQNDKVRIASDHEGGAVKEGLYIYIGDDETIDLTQEDFTNRDKWRRFTSASASELIPNIGNVTDSDSQAFGGIIVRNDLRSGV</sequence>
<name>A0A1V1NRS6_9BACT</name>
<accession>A0A1V1NRS6</accession>
<comment type="caution">
    <text evidence="1">The sequence shown here is derived from an EMBL/GenBank/DDBJ whole genome shotgun (WGS) entry which is preliminary data.</text>
</comment>
<gene>
    <name evidence="1" type="ORF">OMM_14517</name>
</gene>
<dbReference type="Proteomes" id="UP000189670">
    <property type="component" value="Unassembled WGS sequence"/>
</dbReference>
<organism evidence="1 2">
    <name type="scientific">Candidatus Magnetoglobus multicellularis str. Araruama</name>
    <dbReference type="NCBI Taxonomy" id="890399"/>
    <lineage>
        <taxon>Bacteria</taxon>
        <taxon>Pseudomonadati</taxon>
        <taxon>Thermodesulfobacteriota</taxon>
        <taxon>Desulfobacteria</taxon>
        <taxon>Desulfobacterales</taxon>
        <taxon>Desulfobacteraceae</taxon>
        <taxon>Candidatus Magnetoglobus</taxon>
    </lineage>
</organism>
<reference evidence="2" key="1">
    <citation type="submission" date="2012-11" db="EMBL/GenBank/DDBJ databases">
        <authorList>
            <person name="Lucero-Rivera Y.E."/>
            <person name="Tovar-Ramirez D."/>
        </authorList>
    </citation>
    <scope>NUCLEOTIDE SEQUENCE [LARGE SCALE GENOMIC DNA]</scope>
    <source>
        <strain evidence="2">Araruama</strain>
    </source>
</reference>
<evidence type="ECO:0000313" key="1">
    <source>
        <dbReference type="EMBL" id="ETR65274.1"/>
    </source>
</evidence>